<evidence type="ECO:0000313" key="3">
    <source>
        <dbReference type="Proteomes" id="UP000029577"/>
    </source>
</evidence>
<dbReference type="SUPFAM" id="SSF51735">
    <property type="entry name" value="NAD(P)-binding Rossmann-fold domains"/>
    <property type="match status" value="1"/>
</dbReference>
<dbReference type="InterPro" id="IPR002347">
    <property type="entry name" value="SDR_fam"/>
</dbReference>
<dbReference type="RefSeq" id="WP_038017198.1">
    <property type="nucleotide sequence ID" value="NZ_JPKR02000001.1"/>
</dbReference>
<evidence type="ECO:0000313" key="2">
    <source>
        <dbReference type="EMBL" id="KGD76754.1"/>
    </source>
</evidence>
<proteinExistence type="inferred from homology"/>
<dbReference type="Proteomes" id="UP000029577">
    <property type="component" value="Unassembled WGS sequence"/>
</dbReference>
<evidence type="ECO:0000256" key="1">
    <source>
        <dbReference type="ARBA" id="ARBA00006484"/>
    </source>
</evidence>
<comment type="caution">
    <text evidence="2">The sequence shown here is derived from an EMBL/GenBank/DDBJ whole genome shotgun (WGS) entry which is preliminary data.</text>
</comment>
<keyword evidence="3" id="KW-1185">Reference proteome</keyword>
<dbReference type="PANTHER" id="PTHR42879:SF6">
    <property type="entry name" value="NADPH-DEPENDENT REDUCTASE BACG"/>
    <property type="match status" value="1"/>
</dbReference>
<dbReference type="InterPro" id="IPR036291">
    <property type="entry name" value="NAD(P)-bd_dom_sf"/>
</dbReference>
<reference evidence="2" key="1">
    <citation type="submission" date="2014-12" db="EMBL/GenBank/DDBJ databases">
        <title>The draft genome of the Tatumella morbirosei type strain, LMG23360T isolated from pineapple rot.</title>
        <authorList>
            <person name="Smits T.H."/>
            <person name="Palmer M."/>
            <person name="Venter S.N."/>
            <person name="Duffy B."/>
            <person name="Steenkamp E.T."/>
            <person name="Chan W.Y."/>
            <person name="Coutinho T.A."/>
            <person name="Coetzee M.P."/>
            <person name="De Maayer P."/>
        </authorList>
    </citation>
    <scope>NUCLEOTIDE SEQUENCE [LARGE SCALE GENOMIC DNA]</scope>
    <source>
        <strain evidence="2">LMG 23360</strain>
    </source>
</reference>
<dbReference type="AlphaFoldDB" id="A0A095TJL0"/>
<accession>A0A095TJL0</accession>
<protein>
    <submittedName>
        <fullName evidence="2">3-oxoacyl-ACP reductase</fullName>
    </submittedName>
</protein>
<name>A0A095TJL0_9GAMM</name>
<dbReference type="CDD" id="cd05344">
    <property type="entry name" value="BKR_like_SDR_like"/>
    <property type="match status" value="1"/>
</dbReference>
<sequence length="261" mass="27043">MDLKIAQRVALVCGAGSGLGRAIALSLAQEGVRVAVTGRNADKLAETVSLITAQGGTAQAWILDLAAPQDFDQTLESIRQQWGNIDILVNNSGGPPPARATGTDAAVWQSQFSLMVGSLIQLTDKVLPAMLEQGWGRIITSTSSGVIAPIPNLALSNALRMSLLGWSKTLASEVAAKGVTVNVMVPGRIATDRVGQLDALKAGRENTTAEQVAEQSRKTIPAGRYGDPVEYGATAAFLAGEPAGYITGSVIRVDGGLIPSV</sequence>
<dbReference type="PRINTS" id="PR00081">
    <property type="entry name" value="GDHRDH"/>
</dbReference>
<dbReference type="InterPro" id="IPR050259">
    <property type="entry name" value="SDR"/>
</dbReference>
<dbReference type="Gene3D" id="3.40.50.720">
    <property type="entry name" value="NAD(P)-binding Rossmann-like Domain"/>
    <property type="match status" value="1"/>
</dbReference>
<comment type="similarity">
    <text evidence="1">Belongs to the short-chain dehydrogenases/reductases (SDR) family.</text>
</comment>
<gene>
    <name evidence="2" type="ORF">HA49_04525</name>
</gene>
<dbReference type="PANTHER" id="PTHR42879">
    <property type="entry name" value="3-OXOACYL-(ACYL-CARRIER-PROTEIN) REDUCTASE"/>
    <property type="match status" value="1"/>
</dbReference>
<dbReference type="eggNOG" id="COG1028">
    <property type="taxonomic scope" value="Bacteria"/>
</dbReference>
<dbReference type="OrthoDB" id="9793325at2"/>
<dbReference type="EMBL" id="JPKR02000001">
    <property type="protein sequence ID" value="KGD76754.1"/>
    <property type="molecule type" value="Genomic_DNA"/>
</dbReference>
<organism evidence="2 3">
    <name type="scientific">Tatumella morbirosei</name>
    <dbReference type="NCBI Taxonomy" id="642227"/>
    <lineage>
        <taxon>Bacteria</taxon>
        <taxon>Pseudomonadati</taxon>
        <taxon>Pseudomonadota</taxon>
        <taxon>Gammaproteobacteria</taxon>
        <taxon>Enterobacterales</taxon>
        <taxon>Erwiniaceae</taxon>
        <taxon>Tatumella</taxon>
    </lineage>
</organism>
<dbReference type="Pfam" id="PF13561">
    <property type="entry name" value="adh_short_C2"/>
    <property type="match status" value="1"/>
</dbReference>
<dbReference type="STRING" id="642227.HA49_04525"/>